<reference evidence="4" key="2">
    <citation type="journal article" date="2020" name="Microorganisms">
        <title>Osmotic Adaptation and Compatible Solute Biosynthesis of Phototrophic Bacteria as Revealed from Genome Analyses.</title>
        <authorList>
            <person name="Imhoff J.F."/>
            <person name="Rahn T."/>
            <person name="Kunzel S."/>
            <person name="Keller A."/>
            <person name="Neulinger S.C."/>
        </authorList>
    </citation>
    <scope>NUCLEOTIDE SEQUENCE</scope>
    <source>
        <strain evidence="4">DSM 11080</strain>
    </source>
</reference>
<feature type="chain" id="PRO_5042602566" description="Ysc84 actin-binding domain-containing protein" evidence="2">
    <location>
        <begin position="24"/>
        <end position="253"/>
    </location>
</feature>
<dbReference type="EMBL" id="NRSJ01000062">
    <property type="protein sequence ID" value="MBK1707066.1"/>
    <property type="molecule type" value="Genomic_DNA"/>
</dbReference>
<dbReference type="PANTHER" id="PTHR15629:SF2">
    <property type="entry name" value="SH3 DOMAIN-CONTAINING YSC84-LIKE PROTEIN 1"/>
    <property type="match status" value="1"/>
</dbReference>
<dbReference type="InterPro" id="IPR051702">
    <property type="entry name" value="SH3_domain_YSC84-like"/>
</dbReference>
<evidence type="ECO:0000313" key="4">
    <source>
        <dbReference type="EMBL" id="MBK1707066.1"/>
    </source>
</evidence>
<accession>A0AAJ0U884</accession>
<organism evidence="4 5">
    <name type="scientific">Halochromatium glycolicum</name>
    <dbReference type="NCBI Taxonomy" id="85075"/>
    <lineage>
        <taxon>Bacteria</taxon>
        <taxon>Pseudomonadati</taxon>
        <taxon>Pseudomonadota</taxon>
        <taxon>Gammaproteobacteria</taxon>
        <taxon>Chromatiales</taxon>
        <taxon>Chromatiaceae</taxon>
        <taxon>Halochromatium</taxon>
    </lineage>
</organism>
<evidence type="ECO:0000256" key="1">
    <source>
        <dbReference type="SAM" id="MobiDB-lite"/>
    </source>
</evidence>
<name>A0AAJ0U884_9GAMM</name>
<proteinExistence type="predicted"/>
<keyword evidence="5" id="KW-1185">Reference proteome</keyword>
<gene>
    <name evidence="4" type="ORF">CKO40_21650</name>
</gene>
<dbReference type="GO" id="GO:0035091">
    <property type="term" value="F:phosphatidylinositol binding"/>
    <property type="evidence" value="ECO:0007669"/>
    <property type="project" value="TreeGrafter"/>
</dbReference>
<dbReference type="CDD" id="cd11524">
    <property type="entry name" value="SYLF"/>
    <property type="match status" value="1"/>
</dbReference>
<evidence type="ECO:0000259" key="3">
    <source>
        <dbReference type="Pfam" id="PF04366"/>
    </source>
</evidence>
<dbReference type="PANTHER" id="PTHR15629">
    <property type="entry name" value="SH3YL1 PROTEIN"/>
    <property type="match status" value="1"/>
</dbReference>
<dbReference type="Proteomes" id="UP001296776">
    <property type="component" value="Unassembled WGS sequence"/>
</dbReference>
<dbReference type="RefSeq" id="WP_200348547.1">
    <property type="nucleotide sequence ID" value="NZ_NRSJ01000062.1"/>
</dbReference>
<dbReference type="Pfam" id="PF04366">
    <property type="entry name" value="Ysc84"/>
    <property type="match status" value="1"/>
</dbReference>
<protein>
    <recommendedName>
        <fullName evidence="3">Ysc84 actin-binding domain-containing protein</fullName>
    </recommendedName>
</protein>
<feature type="signal peptide" evidence="2">
    <location>
        <begin position="1"/>
        <end position="23"/>
    </location>
</feature>
<keyword evidence="2" id="KW-0732">Signal</keyword>
<feature type="domain" description="Ysc84 actin-binding" evidence="3">
    <location>
        <begin position="125"/>
        <end position="241"/>
    </location>
</feature>
<dbReference type="AlphaFoldDB" id="A0AAJ0U884"/>
<feature type="region of interest" description="Disordered" evidence="1">
    <location>
        <begin position="231"/>
        <end position="253"/>
    </location>
</feature>
<evidence type="ECO:0000313" key="5">
    <source>
        <dbReference type="Proteomes" id="UP001296776"/>
    </source>
</evidence>
<dbReference type="InterPro" id="IPR007461">
    <property type="entry name" value="Ysc84_actin-binding"/>
</dbReference>
<reference evidence="4" key="1">
    <citation type="submission" date="2017-08" db="EMBL/GenBank/DDBJ databases">
        <authorList>
            <person name="Imhoff J.F."/>
            <person name="Rahn T."/>
            <person name="Kuenzel S."/>
            <person name="Neulinger S.C."/>
        </authorList>
    </citation>
    <scope>NUCLEOTIDE SEQUENCE</scope>
    <source>
        <strain evidence="4">DSM 11080</strain>
    </source>
</reference>
<comment type="caution">
    <text evidence="4">The sequence shown here is derived from an EMBL/GenBank/DDBJ whole genome shotgun (WGS) entry which is preliminary data.</text>
</comment>
<sequence length="253" mass="26422">MTHRTSPFLAGVLSLTLSGSLLIAEGLAAEGMQSDDASANASTTGAATSDELKNAKETVREAAAVVQRIELDPQASGLLDQAKAVFIVPDYGRAALIVGGAGGQGVLTTKNEGDWSAPAFYNVGAIQIGAAAGVEVGPVAFMIMSGELLEAFGQGHNFALNSDAGYTVVNYSEREQTSLGKGADVVVWTDTEGLYGDFAASVSDIFWDEGANRAYYDRQVAASDIIRGTIEDPMSPSPLRSEFSALEEKTETQ</sequence>
<evidence type="ECO:0000256" key="2">
    <source>
        <dbReference type="SAM" id="SignalP"/>
    </source>
</evidence>